<feature type="domain" description="PAC" evidence="5">
    <location>
        <begin position="1838"/>
        <end position="1891"/>
    </location>
</feature>
<feature type="domain" description="PAS" evidence="4">
    <location>
        <begin position="1892"/>
        <end position="1961"/>
    </location>
</feature>
<dbReference type="SUPFAM" id="SSF52540">
    <property type="entry name" value="P-loop containing nucleoside triphosphate hydrolases"/>
    <property type="match status" value="1"/>
</dbReference>
<dbReference type="GO" id="GO:0000155">
    <property type="term" value="F:phosphorelay sensor kinase activity"/>
    <property type="evidence" value="ECO:0007669"/>
    <property type="project" value="InterPro"/>
</dbReference>
<dbReference type="PROSITE" id="PS50109">
    <property type="entry name" value="HIS_KIN"/>
    <property type="match status" value="1"/>
</dbReference>
<dbReference type="FunFam" id="1.20.5.1930:FF:000005">
    <property type="entry name" value="Two-component sensor histidine kinase"/>
    <property type="match status" value="1"/>
</dbReference>
<dbReference type="Gene3D" id="3.30.450.40">
    <property type="match status" value="1"/>
</dbReference>
<dbReference type="InterPro" id="IPR011712">
    <property type="entry name" value="Sig_transdc_His_kin_sub3_dim/P"/>
</dbReference>
<dbReference type="InterPro" id="IPR003594">
    <property type="entry name" value="HATPase_dom"/>
</dbReference>
<dbReference type="InterPro" id="IPR000700">
    <property type="entry name" value="PAS-assoc_C"/>
</dbReference>
<feature type="domain" description="PAC" evidence="5">
    <location>
        <begin position="1568"/>
        <end position="1620"/>
    </location>
</feature>
<reference evidence="6 7" key="1">
    <citation type="submission" date="2016-11" db="EMBL/GenBank/DDBJ databases">
        <title>Draft Genome Sequences of Nine Cyanobacterial Strains from Diverse Habitats.</title>
        <authorList>
            <person name="Zhu T."/>
            <person name="Hou S."/>
            <person name="Lu X."/>
            <person name="Hess W.R."/>
        </authorList>
    </citation>
    <scope>NUCLEOTIDE SEQUENCE [LARGE SCALE GENOMIC DNA]</scope>
    <source>
        <strain evidence="6 7">IAM M-71</strain>
    </source>
</reference>
<dbReference type="Pfam" id="PF13191">
    <property type="entry name" value="AAA_16"/>
    <property type="match status" value="1"/>
</dbReference>
<evidence type="ECO:0000259" key="3">
    <source>
        <dbReference type="PROSITE" id="PS50109"/>
    </source>
</evidence>
<dbReference type="InterPro" id="IPR011009">
    <property type="entry name" value="Kinase-like_dom_sf"/>
</dbReference>
<dbReference type="SUPFAM" id="SSF55781">
    <property type="entry name" value="GAF domain-like"/>
    <property type="match status" value="1"/>
</dbReference>
<dbReference type="PROSITE" id="PS50113">
    <property type="entry name" value="PAC"/>
    <property type="match status" value="3"/>
</dbReference>
<dbReference type="SMART" id="SM00091">
    <property type="entry name" value="PAS"/>
    <property type="match status" value="4"/>
</dbReference>
<evidence type="ECO:0000259" key="2">
    <source>
        <dbReference type="PROSITE" id="PS50011"/>
    </source>
</evidence>
<accession>A0A1U7I8B8</accession>
<keyword evidence="6" id="KW-0723">Serine/threonine-protein kinase</keyword>
<dbReference type="InterPro" id="IPR027417">
    <property type="entry name" value="P-loop_NTPase"/>
</dbReference>
<dbReference type="RefSeq" id="WP_073596309.1">
    <property type="nucleotide sequence ID" value="NZ_MRCE01000037.1"/>
</dbReference>
<dbReference type="Gene3D" id="1.20.5.1930">
    <property type="match status" value="1"/>
</dbReference>
<dbReference type="GO" id="GO:0046983">
    <property type="term" value="F:protein dimerization activity"/>
    <property type="evidence" value="ECO:0007669"/>
    <property type="project" value="InterPro"/>
</dbReference>
<dbReference type="PROSITE" id="PS50011">
    <property type="entry name" value="PROTEIN_KINASE_DOM"/>
    <property type="match status" value="1"/>
</dbReference>
<name>A0A1U7I8B8_9CYAN</name>
<dbReference type="Proteomes" id="UP000185860">
    <property type="component" value="Unassembled WGS sequence"/>
</dbReference>
<evidence type="ECO:0000259" key="5">
    <source>
        <dbReference type="PROSITE" id="PS50113"/>
    </source>
</evidence>
<dbReference type="InterPro" id="IPR000719">
    <property type="entry name" value="Prot_kinase_dom"/>
</dbReference>
<dbReference type="InterPro" id="IPR003018">
    <property type="entry name" value="GAF"/>
</dbReference>
<dbReference type="InterPro" id="IPR041664">
    <property type="entry name" value="AAA_16"/>
</dbReference>
<dbReference type="InterPro" id="IPR029016">
    <property type="entry name" value="GAF-like_dom_sf"/>
</dbReference>
<dbReference type="InterPro" id="IPR035965">
    <property type="entry name" value="PAS-like_dom_sf"/>
</dbReference>
<dbReference type="Pfam" id="PF08447">
    <property type="entry name" value="PAS_3"/>
    <property type="match status" value="1"/>
</dbReference>
<dbReference type="InterPro" id="IPR013655">
    <property type="entry name" value="PAS_fold_3"/>
</dbReference>
<dbReference type="PANTHER" id="PTHR43642:SF1">
    <property type="entry name" value="HYBRID SIGNAL TRANSDUCTION HISTIDINE KINASE G"/>
    <property type="match status" value="1"/>
</dbReference>
<dbReference type="Gene3D" id="1.25.40.10">
    <property type="entry name" value="Tetratricopeptide repeat domain"/>
    <property type="match status" value="1"/>
</dbReference>
<dbReference type="Pfam" id="PF07730">
    <property type="entry name" value="HisKA_3"/>
    <property type="match status" value="1"/>
</dbReference>
<feature type="domain" description="PAS" evidence="4">
    <location>
        <begin position="1489"/>
        <end position="1525"/>
    </location>
</feature>
<dbReference type="PANTHER" id="PTHR43642">
    <property type="entry name" value="HYBRID SIGNAL TRANSDUCTION HISTIDINE KINASE G"/>
    <property type="match status" value="1"/>
</dbReference>
<dbReference type="CDD" id="cd00130">
    <property type="entry name" value="PAS"/>
    <property type="match status" value="3"/>
</dbReference>
<dbReference type="EMBL" id="MRCE01000037">
    <property type="protein sequence ID" value="OKH32645.1"/>
    <property type="molecule type" value="Genomic_DNA"/>
</dbReference>
<dbReference type="InterPro" id="IPR011990">
    <property type="entry name" value="TPR-like_helical_dom_sf"/>
</dbReference>
<gene>
    <name evidence="6" type="ORF">NIES2119_25510</name>
</gene>
<feature type="domain" description="PAS" evidence="4">
    <location>
        <begin position="1762"/>
        <end position="1834"/>
    </location>
</feature>
<evidence type="ECO:0000259" key="4">
    <source>
        <dbReference type="PROSITE" id="PS50112"/>
    </source>
</evidence>
<dbReference type="InterPro" id="IPR005467">
    <property type="entry name" value="His_kinase_dom"/>
</dbReference>
<keyword evidence="1 6" id="KW-0808">Transferase</keyword>
<dbReference type="Pfam" id="PF00069">
    <property type="entry name" value="Pkinase"/>
    <property type="match status" value="1"/>
</dbReference>
<sequence length="2211" mass="249552">MITLPGITIHSKIHESLASLVYRGIREQDNCAVIAKVLKQDYPSPQELTRYRQEYEITRFLDIKGVVKAYSQQDYQRTLVILLEDFGGESLECWMRQQLDFSPMPLSVFLDMAIAITDTLGKIHAAHVIHKDINPGNIVFNPRTGVVKIIDFGIATRFSRTNPTFKSLHLLEGTPSYLSPEQTGRMNRMLDYRTDFYSLGVTFYELLTGQLPFPTKDLLELVHCHIARPPTPPHELNATIPQPVSNLILKLMAKNAEDRYQSAWGIKADLEHCAQQLAEVGQINDISLGLQDVSEQFRIPQKLYGREAEIAALWVAFDRVTGRKAVREMMLVSGYAGIGKTSLVQELFKPITAKHGYFIWGKFDQFRRNIPYSAIVDALQKLVQQLLSEPNEQVEVWRSRLLTSLGSNGQIILDVIPEVEFIIGKQPPVPEVGATEAQNRFNLTFQRFVRAFCAKEHPLVIFLDDLQWIDSATLKLIELILLDEQIQYLFLIGAYRNNELTPAHPLVLMLESLRNQGAVFQEIILTPLTLEPLTQLIAETLHCNPDAVRSLAQVVLRKTEGNPFFVGEFLKLLHSENLLTFDAQQLSWQWNLTEIEAQDITDNVVELLLRQLQKLPEATQQVLSIAACVGSEFDLETLAIVCEKSPKAIFQDLLAAIQAGLIQPLSELDEDLLVQEYKFLHDRVQQAAYALIDESQKQVVHLQIGRNLLEKTSPEQRSERLLEIIDHLNQGLELVTARSERTEIARLNLMAGQKAKAATAYEAAFKYFNTGLKLLNSESWQREYDLTLALYSEAAEAAYLQGCFDKIEQLVEVVLDRARTVVDKVQVYDSRIQGYLSQGNLKEALKTGSEALKLLGIDFIENPSQADVERELESTAALLAEREIEDLINLPKMTAPELLAAMYILANIMGAAYTVSSELMMLIACKMVNLSINYGNATWSPQSYAAYGFVLCGVVQDIELGYKFGQLALSLVERLDTKKGKAKALQIFSENVMQWKVHLRKVVPFLVDTYQNGVETGDFEFAGYALYNACCRSFFVGEELTQLEQKTATYSKASGQIRRENPSTWIAIVWQTILNLLDRSENPSRLVGRVCNEEQALPHAFAVKDRIAIQMLYLHKVILCYLFEEYYQAVQTAILARKHFEEASAIKFLPVFCFYHSLTLLSLLLDASNSEKVAWLNCVNTNQEKMQKWAEHAPMNYLHKFHLVEAEKARVLGRFLEAEEFYERAIAGAAENEYIQEEALAYELAAKHYLARGRDKIAQTYMKEAHYCYDRWGATAKVKDLETRYPKFFCQSSRVASASIPITAETITNPFHTAFDLAAVMKASQAISREIELKQLLRSLMQILIENAGAQTGYLILENSGEWSIEAACELNADENACATQVLQSIPIADQLPESIIQYVIRTLKPVTLNDATREGAFINEPYIQQNQPKSIFCLPLLNQAKLVGVLYLENRLAAGVFTPERSQVLQLLSTQAAIAIENAKLYSELRAKESKITQFLEAIPVGIAIVDAAGRPYYINQCGNQLTGKETDTSIAPEQISEAYQLYVAGTDQIYPAESLPIVRALRGERIRTEDIEIRRNQVSILIEAQATPIFDQQGNITYAIATFQDITERKQAEKLLADYNCTLEQQIAERTAALQRSEAKFRAIFENSQVGIYRTRICDGLILDANQRFADLLGFDSPEEIIGLEHTTGFNVNPNDRQQFIEVLKRDREVRSFEIQMQKRDGTVFWGLFSSYLNAGDDYVEGVVADISDRKQAEVALQMSEERLRLALTASNQGLYDMNLKTEEIVVNPEYALMLGYDPATFQETKSRWVESLHPDDRESMVAVYSGFMTGEAPNYRAEYRLRTRDGQWKWILSVGKIVAWNDFGEPMRALGVYMDIGDRKQAEAALQASESKLRTLIEAIPDPLFVLSAEGRLLEIIVQEPNLLWQPYEEMIGQTMHQIGKEQADEFLGYIQQVLRTQQTLTVEYSVFLNGREAWFSARIAPVGHDQVIWLARDITLQKQAEAASILEERNRMAREIHDTLAQAFTGILAQVGAAKQVLTDDVEATGAHLDLIRELARTGLSEARRSVVALRPQLLEEGSLQIALHRLIAQIRTAAMDTTLYYEIEGAVYSLPTEVESNLLRMGQEALTNAIKHANADEIRVELIYDRDRFCLRVKDNGQGFGVGSIPSSEGFGLLGMSERAERIGAQLTIKSQPGQGTEMIVTVNRE</sequence>
<dbReference type="Gene3D" id="3.30.450.20">
    <property type="entry name" value="PAS domain"/>
    <property type="match status" value="4"/>
</dbReference>
<dbReference type="Gene3D" id="1.10.510.10">
    <property type="entry name" value="Transferase(Phosphotransferase) domain 1"/>
    <property type="match status" value="1"/>
</dbReference>
<dbReference type="SUPFAM" id="SSF56112">
    <property type="entry name" value="Protein kinase-like (PK-like)"/>
    <property type="match status" value="1"/>
</dbReference>
<dbReference type="OrthoDB" id="573511at2"/>
<dbReference type="FunFam" id="3.30.565.10:FF:000344">
    <property type="entry name" value="Sensory transduction histidine kinase"/>
    <property type="match status" value="1"/>
</dbReference>
<feature type="domain" description="Protein kinase" evidence="2">
    <location>
        <begin position="7"/>
        <end position="275"/>
    </location>
</feature>
<organism evidence="6 7">
    <name type="scientific">[Phormidium ambiguum] IAM M-71</name>
    <dbReference type="NCBI Taxonomy" id="454136"/>
    <lineage>
        <taxon>Bacteria</taxon>
        <taxon>Bacillati</taxon>
        <taxon>Cyanobacteriota</taxon>
        <taxon>Cyanophyceae</taxon>
        <taxon>Oscillatoriophycideae</taxon>
        <taxon>Aerosakkonematales</taxon>
        <taxon>Aerosakkonemataceae</taxon>
        <taxon>Floridanema</taxon>
    </lineage>
</organism>
<dbReference type="SUPFAM" id="SSF55874">
    <property type="entry name" value="ATPase domain of HSP90 chaperone/DNA topoisomerase II/histidine kinase"/>
    <property type="match status" value="1"/>
</dbReference>
<dbReference type="CDD" id="cd14014">
    <property type="entry name" value="STKc_PknB_like"/>
    <property type="match status" value="1"/>
</dbReference>
<dbReference type="Pfam" id="PF02518">
    <property type="entry name" value="HATPase_c"/>
    <property type="match status" value="1"/>
</dbReference>
<comment type="caution">
    <text evidence="6">The sequence shown here is derived from an EMBL/GenBank/DDBJ whole genome shotgun (WGS) entry which is preliminary data.</text>
</comment>
<dbReference type="SMART" id="SM00065">
    <property type="entry name" value="GAF"/>
    <property type="match status" value="1"/>
</dbReference>
<dbReference type="InterPro" id="IPR001610">
    <property type="entry name" value="PAC"/>
</dbReference>
<evidence type="ECO:0000256" key="1">
    <source>
        <dbReference type="ARBA" id="ARBA00022777"/>
    </source>
</evidence>
<dbReference type="SMART" id="SM00387">
    <property type="entry name" value="HATPase_c"/>
    <property type="match status" value="1"/>
</dbReference>
<dbReference type="InterPro" id="IPR053159">
    <property type="entry name" value="Hybrid_Histidine_Kinase"/>
</dbReference>
<dbReference type="CDD" id="cd16917">
    <property type="entry name" value="HATPase_UhpB-NarQ-NarX-like"/>
    <property type="match status" value="1"/>
</dbReference>
<dbReference type="Gene3D" id="3.30.565.10">
    <property type="entry name" value="Histidine kinase-like ATPase, C-terminal domain"/>
    <property type="match status" value="1"/>
</dbReference>
<dbReference type="PROSITE" id="PS50112">
    <property type="entry name" value="PAS"/>
    <property type="match status" value="3"/>
</dbReference>
<dbReference type="GO" id="GO:0004674">
    <property type="term" value="F:protein serine/threonine kinase activity"/>
    <property type="evidence" value="ECO:0007669"/>
    <property type="project" value="UniProtKB-KW"/>
</dbReference>
<dbReference type="InterPro" id="IPR036890">
    <property type="entry name" value="HATPase_C_sf"/>
</dbReference>
<dbReference type="Pfam" id="PF08448">
    <property type="entry name" value="PAS_4"/>
    <property type="match status" value="2"/>
</dbReference>
<dbReference type="InterPro" id="IPR000014">
    <property type="entry name" value="PAS"/>
</dbReference>
<keyword evidence="1 6" id="KW-0418">Kinase</keyword>
<dbReference type="Pfam" id="PF01590">
    <property type="entry name" value="GAF"/>
    <property type="match status" value="1"/>
</dbReference>
<dbReference type="GO" id="GO:0005524">
    <property type="term" value="F:ATP binding"/>
    <property type="evidence" value="ECO:0007669"/>
    <property type="project" value="InterPro"/>
</dbReference>
<dbReference type="InterPro" id="IPR013656">
    <property type="entry name" value="PAS_4"/>
</dbReference>
<dbReference type="Gene3D" id="3.40.50.300">
    <property type="entry name" value="P-loop containing nucleotide triphosphate hydrolases"/>
    <property type="match status" value="1"/>
</dbReference>
<dbReference type="GO" id="GO:0016020">
    <property type="term" value="C:membrane"/>
    <property type="evidence" value="ECO:0007669"/>
    <property type="project" value="InterPro"/>
</dbReference>
<dbReference type="SUPFAM" id="SSF55785">
    <property type="entry name" value="PYP-like sensor domain (PAS domain)"/>
    <property type="match status" value="4"/>
</dbReference>
<proteinExistence type="predicted"/>
<dbReference type="SMART" id="SM00086">
    <property type="entry name" value="PAC"/>
    <property type="match status" value="3"/>
</dbReference>
<feature type="domain" description="Histidine kinase" evidence="3">
    <location>
        <begin position="2123"/>
        <end position="2211"/>
    </location>
</feature>
<dbReference type="Pfam" id="PF13426">
    <property type="entry name" value="PAS_9"/>
    <property type="match status" value="1"/>
</dbReference>
<evidence type="ECO:0000313" key="6">
    <source>
        <dbReference type="EMBL" id="OKH32645.1"/>
    </source>
</evidence>
<protein>
    <submittedName>
        <fullName evidence="6">Serine/threonine protein kinase</fullName>
    </submittedName>
</protein>
<evidence type="ECO:0000313" key="7">
    <source>
        <dbReference type="Proteomes" id="UP000185860"/>
    </source>
</evidence>
<dbReference type="STRING" id="454136.NIES2119_25510"/>
<dbReference type="NCBIfam" id="TIGR00229">
    <property type="entry name" value="sensory_box"/>
    <property type="match status" value="4"/>
</dbReference>
<feature type="domain" description="PAC" evidence="5">
    <location>
        <begin position="1713"/>
        <end position="1761"/>
    </location>
</feature>